<dbReference type="InterPro" id="IPR022085">
    <property type="entry name" value="OpdG"/>
</dbReference>
<sequence>MTTKQIEALKASLSSNADVTTTALKFTESIAQVIESGASEEALEEKLSTSWNILISLAAQTDHGSQDPIVEFVKAVRKQKAGGSDRTVTIWGSEVRLWEDMPLLGAGMRSAWNRAPDSGSEDDFSIPEWTNLNAFAARLTASSPAIPTFDYSLYAIWTMRSAFEDETADAAAVEAAKMWFLYAGDVIERLSREGKSFDGPIAKGGQRFGGKAWRGFCEERLAVWKARLGREGY</sequence>
<dbReference type="EMBL" id="FJUX01000102">
    <property type="protein sequence ID" value="CZT08185.1"/>
    <property type="molecule type" value="Genomic_DNA"/>
</dbReference>
<evidence type="ECO:0000313" key="1">
    <source>
        <dbReference type="EMBL" id="CZT08185.1"/>
    </source>
</evidence>
<name>A0A1E1LCC6_9HELO</name>
<gene>
    <name evidence="1" type="ORF">RAG0_13342</name>
</gene>
<protein>
    <submittedName>
        <fullName evidence="1">Uncharacterized protein</fullName>
    </submittedName>
</protein>
<dbReference type="Pfam" id="PF12311">
    <property type="entry name" value="DUF3632"/>
    <property type="match status" value="1"/>
</dbReference>
<dbReference type="OrthoDB" id="3350591at2759"/>
<organism evidence="1 2">
    <name type="scientific">Rhynchosporium agropyri</name>
    <dbReference type="NCBI Taxonomy" id="914238"/>
    <lineage>
        <taxon>Eukaryota</taxon>
        <taxon>Fungi</taxon>
        <taxon>Dikarya</taxon>
        <taxon>Ascomycota</taxon>
        <taxon>Pezizomycotina</taxon>
        <taxon>Leotiomycetes</taxon>
        <taxon>Helotiales</taxon>
        <taxon>Ploettnerulaceae</taxon>
        <taxon>Rhynchosporium</taxon>
    </lineage>
</organism>
<dbReference type="Proteomes" id="UP000178912">
    <property type="component" value="Unassembled WGS sequence"/>
</dbReference>
<dbReference type="PANTHER" id="PTHR38797">
    <property type="entry name" value="NUCLEAR PORE COMPLEX PROTEIN NUP85-RELATED"/>
    <property type="match status" value="1"/>
</dbReference>
<dbReference type="InterPro" id="IPR053204">
    <property type="entry name" value="Oxopyrrolidines_Biosynth-assoc"/>
</dbReference>
<keyword evidence="2" id="KW-1185">Reference proteome</keyword>
<dbReference type="AlphaFoldDB" id="A0A1E1LCC6"/>
<evidence type="ECO:0000313" key="2">
    <source>
        <dbReference type="Proteomes" id="UP000178912"/>
    </source>
</evidence>
<accession>A0A1E1LCC6</accession>
<reference evidence="2" key="1">
    <citation type="submission" date="2016-03" db="EMBL/GenBank/DDBJ databases">
        <authorList>
            <person name="Guldener U."/>
        </authorList>
    </citation>
    <scope>NUCLEOTIDE SEQUENCE [LARGE SCALE GENOMIC DNA]</scope>
    <source>
        <strain evidence="2">04CH-RAC-A.6.1</strain>
    </source>
</reference>
<proteinExistence type="predicted"/>